<protein>
    <recommendedName>
        <fullName evidence="5">ABC transporter domain-containing protein</fullName>
    </recommendedName>
</protein>
<dbReference type="SMART" id="SM00382">
    <property type="entry name" value="AAA"/>
    <property type="match status" value="1"/>
</dbReference>
<dbReference type="EMBL" id="NPDZ01000007">
    <property type="protein sequence ID" value="PJZ72817.1"/>
    <property type="molecule type" value="Genomic_DNA"/>
</dbReference>
<dbReference type="InterPro" id="IPR050683">
    <property type="entry name" value="Bact_Polysacc_Export_ATP-bd"/>
</dbReference>
<dbReference type="GO" id="GO:0016020">
    <property type="term" value="C:membrane"/>
    <property type="evidence" value="ECO:0007669"/>
    <property type="project" value="InterPro"/>
</dbReference>
<evidence type="ECO:0000259" key="5">
    <source>
        <dbReference type="PROSITE" id="PS50893"/>
    </source>
</evidence>
<evidence type="ECO:0000256" key="2">
    <source>
        <dbReference type="ARBA" id="ARBA00022448"/>
    </source>
</evidence>
<evidence type="ECO:0000256" key="4">
    <source>
        <dbReference type="ARBA" id="ARBA00022840"/>
    </source>
</evidence>
<evidence type="ECO:0000313" key="7">
    <source>
        <dbReference type="EMBL" id="PJZ72817.1"/>
    </source>
</evidence>
<sequence length="431" mass="47749">MSNIKIDGLGKVYRLGTINYGSLAHDLQSYWAKIRGKEDPNAKVFDHKRLSGSLFKALDDVSFEIKRGERIGIIGSNGAGKSTLLKILSRVTGPTSGKIRIKGKVASLLEVGTGFHPELTGRENIFLNGAILGMGKSEITRKFDEIVDFSGVSDFIDTPVKRYSSGMYVRLAFAVAAHLEPDIMIVDEVLAVGDAAFQKKCLGKMQEVGSGGERIVIFVSHNMDAIRQLCTRGIVLSEGRLVYDGETRGAVDVYLDKLKEQLNVSSSLAKEVHFESDLRYPNQITKFSILGGSEGNRFDINDFIEFEIEYRVNGRISNLIADLRIFRDADCILLSCVGDEDSSLREEHKPGKYIAKVRIPKKFLPAGNYIAKSRLHVPPIHPEGIYEPPTGLMFSVHVDGLILKNQSYLPAWSGKVLTHEPWQVSYEPSAK</sequence>
<dbReference type="AlphaFoldDB" id="A0A2M9ZL86"/>
<evidence type="ECO:0000313" key="6">
    <source>
        <dbReference type="EMBL" id="PJZ70299.1"/>
    </source>
</evidence>
<dbReference type="GO" id="GO:0005524">
    <property type="term" value="F:ATP binding"/>
    <property type="evidence" value="ECO:0007669"/>
    <property type="project" value="UniProtKB-KW"/>
</dbReference>
<dbReference type="Proteomes" id="UP000231962">
    <property type="component" value="Unassembled WGS sequence"/>
</dbReference>
<name>A0A2M9ZL86_9LEPT</name>
<dbReference type="Gene3D" id="3.40.50.300">
    <property type="entry name" value="P-loop containing nucleotide triphosphate hydrolases"/>
    <property type="match status" value="1"/>
</dbReference>
<dbReference type="GO" id="GO:0016887">
    <property type="term" value="F:ATP hydrolysis activity"/>
    <property type="evidence" value="ECO:0007669"/>
    <property type="project" value="InterPro"/>
</dbReference>
<proteinExistence type="inferred from homology"/>
<keyword evidence="2" id="KW-0813">Transport</keyword>
<dbReference type="Proteomes" id="UP000231990">
    <property type="component" value="Unassembled WGS sequence"/>
</dbReference>
<organism evidence="7 9">
    <name type="scientific">Leptospira perolatii</name>
    <dbReference type="NCBI Taxonomy" id="2023191"/>
    <lineage>
        <taxon>Bacteria</taxon>
        <taxon>Pseudomonadati</taxon>
        <taxon>Spirochaetota</taxon>
        <taxon>Spirochaetia</taxon>
        <taxon>Leptospirales</taxon>
        <taxon>Leptospiraceae</taxon>
        <taxon>Leptospira</taxon>
    </lineage>
</organism>
<dbReference type="EMBL" id="NPDY01000004">
    <property type="protein sequence ID" value="PJZ70299.1"/>
    <property type="molecule type" value="Genomic_DNA"/>
</dbReference>
<evidence type="ECO:0000313" key="8">
    <source>
        <dbReference type="Proteomes" id="UP000231962"/>
    </source>
</evidence>
<dbReference type="InterPro" id="IPR003439">
    <property type="entry name" value="ABC_transporter-like_ATP-bd"/>
</dbReference>
<dbReference type="CDD" id="cd03220">
    <property type="entry name" value="ABC_KpsT_Wzt"/>
    <property type="match status" value="1"/>
</dbReference>
<evidence type="ECO:0000256" key="3">
    <source>
        <dbReference type="ARBA" id="ARBA00022741"/>
    </source>
</evidence>
<dbReference type="Pfam" id="PF00005">
    <property type="entry name" value="ABC_tran"/>
    <property type="match status" value="1"/>
</dbReference>
<keyword evidence="3" id="KW-0547">Nucleotide-binding</keyword>
<feature type="domain" description="ABC transporter" evidence="5">
    <location>
        <begin position="42"/>
        <end position="263"/>
    </location>
</feature>
<dbReference type="RefSeq" id="WP_100713261.1">
    <property type="nucleotide sequence ID" value="NZ_NPDY01000004.1"/>
</dbReference>
<dbReference type="InterPro" id="IPR027417">
    <property type="entry name" value="P-loop_NTPase"/>
</dbReference>
<dbReference type="InterPro" id="IPR015860">
    <property type="entry name" value="ABC_transpr_TagH-like"/>
</dbReference>
<keyword evidence="8" id="KW-1185">Reference proteome</keyword>
<comment type="similarity">
    <text evidence="1">Belongs to the ABC transporter superfamily.</text>
</comment>
<dbReference type="SUPFAM" id="SSF52540">
    <property type="entry name" value="P-loop containing nucleoside triphosphate hydrolases"/>
    <property type="match status" value="1"/>
</dbReference>
<dbReference type="GO" id="GO:0140359">
    <property type="term" value="F:ABC-type transporter activity"/>
    <property type="evidence" value="ECO:0007669"/>
    <property type="project" value="InterPro"/>
</dbReference>
<dbReference type="PROSITE" id="PS50893">
    <property type="entry name" value="ABC_TRANSPORTER_2"/>
    <property type="match status" value="1"/>
</dbReference>
<comment type="caution">
    <text evidence="7">The sequence shown here is derived from an EMBL/GenBank/DDBJ whole genome shotgun (WGS) entry which is preliminary data.</text>
</comment>
<evidence type="ECO:0000313" key="9">
    <source>
        <dbReference type="Proteomes" id="UP000231990"/>
    </source>
</evidence>
<dbReference type="PANTHER" id="PTHR46743">
    <property type="entry name" value="TEICHOIC ACIDS EXPORT ATP-BINDING PROTEIN TAGH"/>
    <property type="match status" value="1"/>
</dbReference>
<reference evidence="8 9" key="1">
    <citation type="submission" date="2017-07" db="EMBL/GenBank/DDBJ databases">
        <title>Leptospira spp. isolated from tropical soils.</title>
        <authorList>
            <person name="Thibeaux R."/>
            <person name="Iraola G."/>
            <person name="Ferres I."/>
            <person name="Bierque E."/>
            <person name="Girault D."/>
            <person name="Soupe-Gilbert M.-E."/>
            <person name="Picardeau M."/>
            <person name="Goarant C."/>
        </authorList>
    </citation>
    <scope>NUCLEOTIDE SEQUENCE [LARGE SCALE GENOMIC DNA]</scope>
    <source>
        <strain evidence="7 9">FH1-B-B1</strain>
        <strain evidence="6 8">FH1-B-C1</strain>
    </source>
</reference>
<dbReference type="PANTHER" id="PTHR46743:SF2">
    <property type="entry name" value="TEICHOIC ACIDS EXPORT ATP-BINDING PROTEIN TAGH"/>
    <property type="match status" value="1"/>
</dbReference>
<dbReference type="OrthoDB" id="9778870at2"/>
<gene>
    <name evidence="6" type="ORF">CH360_06775</name>
    <name evidence="7" type="ORF">CH373_12195</name>
</gene>
<accession>A0A2M9ZL86</accession>
<keyword evidence="4" id="KW-0067">ATP-binding</keyword>
<evidence type="ECO:0000256" key="1">
    <source>
        <dbReference type="ARBA" id="ARBA00005417"/>
    </source>
</evidence>
<dbReference type="InterPro" id="IPR003593">
    <property type="entry name" value="AAA+_ATPase"/>
</dbReference>